<dbReference type="AlphaFoldDB" id="A0A194VUY2"/>
<reference evidence="2" key="1">
    <citation type="submission" date="2014-12" db="EMBL/GenBank/DDBJ databases">
        <title>Genome Sequence of Valsa Canker Pathogens Uncovers a Specific Adaption of Colonization on Woody Bark.</title>
        <authorList>
            <person name="Yin Z."/>
            <person name="Liu H."/>
            <person name="Gao X."/>
            <person name="Li Z."/>
            <person name="Song N."/>
            <person name="Ke X."/>
            <person name="Dai Q."/>
            <person name="Wu Y."/>
            <person name="Sun Y."/>
            <person name="Xu J.-R."/>
            <person name="Kang Z.K."/>
            <person name="Wang L."/>
            <person name="Huang L."/>
        </authorList>
    </citation>
    <scope>NUCLEOTIDE SEQUENCE [LARGE SCALE GENOMIC DNA]</scope>
    <source>
        <strain evidence="2">03-8</strain>
    </source>
</reference>
<dbReference type="EMBL" id="CM003100">
    <property type="protein sequence ID" value="KUI67807.1"/>
    <property type="molecule type" value="Genomic_DNA"/>
</dbReference>
<dbReference type="Proteomes" id="UP000078559">
    <property type="component" value="Chromosome 3"/>
</dbReference>
<sequence>MSANLSLDLAHDFGSISAAGDYLGNSDLLLSPHIDSSCLDTASDSYFDTGLNNAFAEQHNAREHTGSLKDSSVFSAQVSAELSQPSYGNSPGTLDSACHDSGYATGSTSPFSREIPLFSPRGSTSSGHASRLSTSASTRSSRIDQCSCLQQQAQLVYRLDDLKQSHDQNPTIDSVLQGVHLAHEPWQTLMRCSRCQSQTEHKEVFLLFAMSIRTLLSLLRKSNLSSVGVSVGSYELSGSFKAKVMDQLSREALQSITTALRYLQEHTGRPRHLPAADLGSSHGAWEQANGMLFGASNEPQMQFRHQPVPSNLVGADGVASLLDTLQCTMQAMGQDLKGSL</sequence>
<feature type="region of interest" description="Disordered" evidence="1">
    <location>
        <begin position="114"/>
        <end position="136"/>
    </location>
</feature>
<proteinExistence type="predicted"/>
<accession>A0A194VUY2</accession>
<evidence type="ECO:0000313" key="3">
    <source>
        <dbReference type="Proteomes" id="UP000078559"/>
    </source>
</evidence>
<protein>
    <recommendedName>
        <fullName evidence="4">Aflatoxin regulatory protein domain-containing protein</fullName>
    </recommendedName>
</protein>
<evidence type="ECO:0000313" key="2">
    <source>
        <dbReference type="EMBL" id="KUI67807.1"/>
    </source>
</evidence>
<keyword evidence="3" id="KW-1185">Reference proteome</keyword>
<name>A0A194VUY2_CYTMA</name>
<gene>
    <name evidence="2" type="ORF">VM1G_02666</name>
</gene>
<organism evidence="2 3">
    <name type="scientific">Cytospora mali</name>
    <name type="common">Apple Valsa canker fungus</name>
    <name type="synonym">Valsa mali</name>
    <dbReference type="NCBI Taxonomy" id="578113"/>
    <lineage>
        <taxon>Eukaryota</taxon>
        <taxon>Fungi</taxon>
        <taxon>Dikarya</taxon>
        <taxon>Ascomycota</taxon>
        <taxon>Pezizomycotina</taxon>
        <taxon>Sordariomycetes</taxon>
        <taxon>Sordariomycetidae</taxon>
        <taxon>Diaporthales</taxon>
        <taxon>Cytosporaceae</taxon>
        <taxon>Cytospora</taxon>
    </lineage>
</organism>
<evidence type="ECO:0000256" key="1">
    <source>
        <dbReference type="SAM" id="MobiDB-lite"/>
    </source>
</evidence>
<evidence type="ECO:0008006" key="4">
    <source>
        <dbReference type="Google" id="ProtNLM"/>
    </source>
</evidence>
<dbReference type="OrthoDB" id="2328572at2759"/>